<keyword evidence="2" id="KW-1185">Reference proteome</keyword>
<dbReference type="Proteomes" id="UP001162162">
    <property type="component" value="Unassembled WGS sequence"/>
</dbReference>
<dbReference type="EMBL" id="JAPWTK010000106">
    <property type="protein sequence ID" value="KAJ8949966.1"/>
    <property type="molecule type" value="Genomic_DNA"/>
</dbReference>
<comment type="caution">
    <text evidence="1">The sequence shown here is derived from an EMBL/GenBank/DDBJ whole genome shotgun (WGS) entry which is preliminary data.</text>
</comment>
<proteinExistence type="predicted"/>
<organism evidence="1 2">
    <name type="scientific">Aromia moschata</name>
    <dbReference type="NCBI Taxonomy" id="1265417"/>
    <lineage>
        <taxon>Eukaryota</taxon>
        <taxon>Metazoa</taxon>
        <taxon>Ecdysozoa</taxon>
        <taxon>Arthropoda</taxon>
        <taxon>Hexapoda</taxon>
        <taxon>Insecta</taxon>
        <taxon>Pterygota</taxon>
        <taxon>Neoptera</taxon>
        <taxon>Endopterygota</taxon>
        <taxon>Coleoptera</taxon>
        <taxon>Polyphaga</taxon>
        <taxon>Cucujiformia</taxon>
        <taxon>Chrysomeloidea</taxon>
        <taxon>Cerambycidae</taxon>
        <taxon>Cerambycinae</taxon>
        <taxon>Callichromatini</taxon>
        <taxon>Aromia</taxon>
    </lineage>
</organism>
<reference evidence="1" key="1">
    <citation type="journal article" date="2023" name="Insect Mol. Biol.">
        <title>Genome sequencing provides insights into the evolution of gene families encoding plant cell wall-degrading enzymes in longhorned beetles.</title>
        <authorList>
            <person name="Shin N.R."/>
            <person name="Okamura Y."/>
            <person name="Kirsch R."/>
            <person name="Pauchet Y."/>
        </authorList>
    </citation>
    <scope>NUCLEOTIDE SEQUENCE</scope>
    <source>
        <strain evidence="1">AMC_N1</strain>
    </source>
</reference>
<evidence type="ECO:0000313" key="2">
    <source>
        <dbReference type="Proteomes" id="UP001162162"/>
    </source>
</evidence>
<dbReference type="AlphaFoldDB" id="A0AAV8YEY0"/>
<gene>
    <name evidence="1" type="ORF">NQ318_002374</name>
</gene>
<protein>
    <submittedName>
        <fullName evidence="1">Uncharacterized protein</fullName>
    </submittedName>
</protein>
<sequence>MSLLESGLLNILDNEHEPFLKRLTVADNAFKSSEFLLPHKEAFLFKWIITNSVHSNKESWECFNNWLNSEQFKELNRGDIDNEEIYCIIKSMEEKIMLTDDHDISSDMTIIICSLILLENRICQQYFKYNAEFYCHFVSSIIQKISCAKYLEEVLKKNLFHKTIIEEEKFHKHFLDIILPTLVDCLQKFNIPLALFEQVSVVVQKFFEDNKTEKPTVPKTLFKHLLNFYKDDTEKAKVKYKLILHALCKAYEADFNLSYKFVILLVHIIGFDLKDKLIFYKGSKLEIPVPEISLSKSQEIMLELLDILCRTNVKMDCSVKELMFSEFIRNILRQLLYLNTPSDTCYHIFIKAIVIDPVVIEPIIDGLICYTMTADNRKQETEYENLIVSIFEVYSKLHRIENLIAKLVSSLYDKFNGATIALKEIYEFRGQCDIDSRDIKAKHFKIDNILTKKILEYVSTCICNLASWQVINVFKTLLHYLKKHLSCIDITGNEDWLYFAYMKILSVLITTVLSSIRVAEHTIASNVVQKSVKELEELRNVLQQFGMSLLHREHNHTLMRSFLNIAYHWAEIYIILVYYSDNKEVQLKKSIDSDITPCNITYMHPYLSVKQWCLISERITNFGEVPCKLLLKKLYVQKLRALLLFEKSVNDDLVLSVTRNITSDLENNWRDILYDKFIINNLLLKMDSASVLLIAEYLINNIDDFKNLNKQIHILDSSLFLTAINYKIITKINKLLLKQKRKLNEDVLKTGFKY</sequence>
<evidence type="ECO:0000313" key="1">
    <source>
        <dbReference type="EMBL" id="KAJ8949966.1"/>
    </source>
</evidence>
<name>A0AAV8YEY0_9CUCU</name>
<accession>A0AAV8YEY0</accession>